<protein>
    <recommendedName>
        <fullName evidence="2">Ankyrin repeat protein</fullName>
    </recommendedName>
</protein>
<proteinExistence type="predicted"/>
<evidence type="ECO:0000313" key="1">
    <source>
        <dbReference type="EMBL" id="QHT07835.1"/>
    </source>
</evidence>
<dbReference type="EMBL" id="MN739487">
    <property type="protein sequence ID" value="QHT07835.1"/>
    <property type="molecule type" value="Genomic_DNA"/>
</dbReference>
<sequence>MFQIFNLFISRDYDNAYEAAGQGDLAATKYLLENDYELDINLKNSMYSAALYGGNIEVFKYVDDWIGFNLDGGALLNYNLDDEIMNNAILQLVRTENTKMIEYLFHNYLIDSIKTKNLFFKKVAEVAICECKPKILTVIYSFNASIVFDDITNFTEDKTLFHAIKNDSIDMINYWMNNNYTLFTKMSDSEYEKLLENGLIYATQYHKKQAKNAIKHYINLYKNDMGYRSNGKAHMAHLEASFKSASSSSH</sequence>
<dbReference type="AlphaFoldDB" id="A0A6C0CWF4"/>
<dbReference type="Gene3D" id="1.25.40.20">
    <property type="entry name" value="Ankyrin repeat-containing domain"/>
    <property type="match status" value="1"/>
</dbReference>
<evidence type="ECO:0008006" key="2">
    <source>
        <dbReference type="Google" id="ProtNLM"/>
    </source>
</evidence>
<reference evidence="1" key="1">
    <citation type="journal article" date="2020" name="Nature">
        <title>Giant virus diversity and host interactions through global metagenomics.</title>
        <authorList>
            <person name="Schulz F."/>
            <person name="Roux S."/>
            <person name="Paez-Espino D."/>
            <person name="Jungbluth S."/>
            <person name="Walsh D.A."/>
            <person name="Denef V.J."/>
            <person name="McMahon K.D."/>
            <person name="Konstantinidis K.T."/>
            <person name="Eloe-Fadrosh E.A."/>
            <person name="Kyrpides N.C."/>
            <person name="Woyke T."/>
        </authorList>
    </citation>
    <scope>NUCLEOTIDE SEQUENCE</scope>
    <source>
        <strain evidence="1">GVMAG-M-3300021964-36</strain>
    </source>
</reference>
<organism evidence="1">
    <name type="scientific">viral metagenome</name>
    <dbReference type="NCBI Taxonomy" id="1070528"/>
    <lineage>
        <taxon>unclassified sequences</taxon>
        <taxon>metagenomes</taxon>
        <taxon>organismal metagenomes</taxon>
    </lineage>
</organism>
<dbReference type="InterPro" id="IPR036770">
    <property type="entry name" value="Ankyrin_rpt-contain_sf"/>
</dbReference>
<dbReference type="SUPFAM" id="SSF48403">
    <property type="entry name" value="Ankyrin repeat"/>
    <property type="match status" value="1"/>
</dbReference>
<accession>A0A6C0CWF4</accession>
<name>A0A6C0CWF4_9ZZZZ</name>